<dbReference type="PIRSF" id="PIRSF000615">
    <property type="entry name" value="TyrPK_CSF1-R"/>
    <property type="match status" value="1"/>
</dbReference>
<dbReference type="FunFam" id="3.30.200.20:FF:000034">
    <property type="entry name" value="Kinase suppressor of Ras 1"/>
    <property type="match status" value="1"/>
</dbReference>
<evidence type="ECO:0000256" key="11">
    <source>
        <dbReference type="PIRSR" id="PIRSR000615-4"/>
    </source>
</evidence>
<feature type="region of interest" description="Disordered" evidence="14">
    <location>
        <begin position="348"/>
        <end position="367"/>
    </location>
</feature>
<dbReference type="PROSITE" id="PS50011">
    <property type="entry name" value="PROTEIN_KINASE_DOM"/>
    <property type="match status" value="1"/>
</dbReference>
<dbReference type="SMART" id="SM00220">
    <property type="entry name" value="S_TKc"/>
    <property type="match status" value="1"/>
</dbReference>
<keyword evidence="1 13" id="KW-0723">Serine/threonine-protein kinase</keyword>
<comment type="catalytic activity">
    <reaction evidence="6">
        <text>L-threonyl-[protein] + ATP = O-phospho-L-threonyl-[protein] + ADP + H(+)</text>
        <dbReference type="Rhea" id="RHEA:46608"/>
        <dbReference type="Rhea" id="RHEA-COMP:11060"/>
        <dbReference type="Rhea" id="RHEA-COMP:11605"/>
        <dbReference type="ChEBI" id="CHEBI:15378"/>
        <dbReference type="ChEBI" id="CHEBI:30013"/>
        <dbReference type="ChEBI" id="CHEBI:30616"/>
        <dbReference type="ChEBI" id="CHEBI:61977"/>
        <dbReference type="ChEBI" id="CHEBI:456216"/>
        <dbReference type="EC" id="2.7.11.1"/>
    </reaction>
</comment>
<evidence type="ECO:0000256" key="5">
    <source>
        <dbReference type="ARBA" id="ARBA00022840"/>
    </source>
</evidence>
<feature type="compositionally biased region" description="Polar residues" evidence="14">
    <location>
        <begin position="358"/>
        <end position="367"/>
    </location>
</feature>
<comment type="similarity">
    <text evidence="13">Belongs to the protein kinase superfamily.</text>
</comment>
<organism evidence="16 17">
    <name type="scientific">Cichlidogyrus casuarinus</name>
    <dbReference type="NCBI Taxonomy" id="1844966"/>
    <lineage>
        <taxon>Eukaryota</taxon>
        <taxon>Metazoa</taxon>
        <taxon>Spiralia</taxon>
        <taxon>Lophotrochozoa</taxon>
        <taxon>Platyhelminthes</taxon>
        <taxon>Monogenea</taxon>
        <taxon>Monopisthocotylea</taxon>
        <taxon>Dactylogyridea</taxon>
        <taxon>Ancyrocephalidae</taxon>
        <taxon>Cichlidogyrus</taxon>
    </lineage>
</organism>
<dbReference type="InterPro" id="IPR008271">
    <property type="entry name" value="Ser/Thr_kinase_AS"/>
</dbReference>
<dbReference type="AlphaFoldDB" id="A0ABD2QCL5"/>
<evidence type="ECO:0000256" key="8">
    <source>
        <dbReference type="PIRSR" id="PIRSR000615-1"/>
    </source>
</evidence>
<feature type="binding site" evidence="10">
    <location>
        <position position="209"/>
    </location>
    <ligand>
        <name>Mg(2+)</name>
        <dbReference type="ChEBI" id="CHEBI:18420"/>
    </ligand>
</feature>
<dbReference type="EMBL" id="JBJKFK010000456">
    <property type="protein sequence ID" value="KAL3316957.1"/>
    <property type="molecule type" value="Genomic_DNA"/>
</dbReference>
<evidence type="ECO:0000256" key="13">
    <source>
        <dbReference type="RuleBase" id="RU000304"/>
    </source>
</evidence>
<feature type="binding site" evidence="12">
    <location>
        <position position="95"/>
    </location>
    <ligand>
        <name>ATP</name>
        <dbReference type="ChEBI" id="CHEBI:30616"/>
    </ligand>
</feature>
<dbReference type="PROSITE" id="PS00108">
    <property type="entry name" value="PROTEIN_KINASE_ST"/>
    <property type="match status" value="1"/>
</dbReference>
<dbReference type="PANTHER" id="PTHR44329:SF253">
    <property type="entry name" value="KINASE SUPPRESSOR OF RAS 2"/>
    <property type="match status" value="1"/>
</dbReference>
<keyword evidence="2" id="KW-0808">Transferase</keyword>
<keyword evidence="5 9" id="KW-0067">ATP-binding</keyword>
<evidence type="ECO:0000256" key="10">
    <source>
        <dbReference type="PIRSR" id="PIRSR000615-3"/>
    </source>
</evidence>
<keyword evidence="3 9" id="KW-0547">Nucleotide-binding</keyword>
<dbReference type="PANTHER" id="PTHR44329">
    <property type="entry name" value="SERINE/THREONINE-PROTEIN KINASE TNNI3K-RELATED"/>
    <property type="match status" value="1"/>
</dbReference>
<dbReference type="GO" id="GO:0004674">
    <property type="term" value="F:protein serine/threonine kinase activity"/>
    <property type="evidence" value="ECO:0007669"/>
    <property type="project" value="UniProtKB-KW"/>
</dbReference>
<dbReference type="InterPro" id="IPR001245">
    <property type="entry name" value="Ser-Thr/Tyr_kinase_cat_dom"/>
</dbReference>
<protein>
    <submittedName>
        <fullName evidence="16">Kinase suppressor of Ras 2</fullName>
    </submittedName>
</protein>
<evidence type="ECO:0000256" key="2">
    <source>
        <dbReference type="ARBA" id="ARBA00022679"/>
    </source>
</evidence>
<dbReference type="InterPro" id="IPR000719">
    <property type="entry name" value="Prot_kinase_dom"/>
</dbReference>
<feature type="region of interest" description="Disordered" evidence="14">
    <location>
        <begin position="1"/>
        <end position="41"/>
    </location>
</feature>
<evidence type="ECO:0000256" key="9">
    <source>
        <dbReference type="PIRSR" id="PIRSR000615-2"/>
    </source>
</evidence>
<proteinExistence type="inferred from homology"/>
<reference evidence="16 17" key="1">
    <citation type="submission" date="2024-11" db="EMBL/GenBank/DDBJ databases">
        <title>Adaptive evolution of stress response genes in parasites aligns with host niche diversity.</title>
        <authorList>
            <person name="Hahn C."/>
            <person name="Resl P."/>
        </authorList>
    </citation>
    <scope>NUCLEOTIDE SEQUENCE [LARGE SCALE GENOMIC DNA]</scope>
    <source>
        <strain evidence="16">EGGRZ-B1_66</strain>
        <tissue evidence="16">Body</tissue>
    </source>
</reference>
<feature type="active site" description="Proton acceptor" evidence="8">
    <location>
        <position position="191"/>
    </location>
</feature>
<evidence type="ECO:0000256" key="12">
    <source>
        <dbReference type="PROSITE-ProRule" id="PRU10141"/>
    </source>
</evidence>
<evidence type="ECO:0000256" key="1">
    <source>
        <dbReference type="ARBA" id="ARBA00022527"/>
    </source>
</evidence>
<dbReference type="Gene3D" id="1.10.510.10">
    <property type="entry name" value="Transferase(Phosphotransferase) domain 1"/>
    <property type="match status" value="1"/>
</dbReference>
<evidence type="ECO:0000256" key="6">
    <source>
        <dbReference type="ARBA" id="ARBA00047899"/>
    </source>
</evidence>
<comment type="catalytic activity">
    <reaction evidence="7">
        <text>L-seryl-[protein] + ATP = O-phospho-L-seryl-[protein] + ADP + H(+)</text>
        <dbReference type="Rhea" id="RHEA:17989"/>
        <dbReference type="Rhea" id="RHEA-COMP:9863"/>
        <dbReference type="Rhea" id="RHEA-COMP:11604"/>
        <dbReference type="ChEBI" id="CHEBI:15378"/>
        <dbReference type="ChEBI" id="CHEBI:29999"/>
        <dbReference type="ChEBI" id="CHEBI:30616"/>
        <dbReference type="ChEBI" id="CHEBI:83421"/>
        <dbReference type="ChEBI" id="CHEBI:456216"/>
        <dbReference type="EC" id="2.7.11.1"/>
    </reaction>
</comment>
<evidence type="ECO:0000313" key="17">
    <source>
        <dbReference type="Proteomes" id="UP001626550"/>
    </source>
</evidence>
<evidence type="ECO:0000256" key="7">
    <source>
        <dbReference type="ARBA" id="ARBA00048679"/>
    </source>
</evidence>
<dbReference type="SUPFAM" id="SSF56112">
    <property type="entry name" value="Protein kinase-like (PK-like)"/>
    <property type="match status" value="1"/>
</dbReference>
<feature type="binding site" evidence="10">
    <location>
        <position position="196"/>
    </location>
    <ligand>
        <name>Mg(2+)</name>
        <dbReference type="ChEBI" id="CHEBI:18420"/>
    </ligand>
</feature>
<feature type="compositionally biased region" description="Low complexity" evidence="14">
    <location>
        <begin position="9"/>
        <end position="31"/>
    </location>
</feature>
<dbReference type="Gene3D" id="3.30.200.20">
    <property type="entry name" value="Phosphorylase Kinase, domain 1"/>
    <property type="match status" value="1"/>
</dbReference>
<feature type="site" description="Important for interaction with phosphotyrosine-binding proteins" evidence="11">
    <location>
        <position position="352"/>
    </location>
</feature>
<comment type="caution">
    <text evidence="16">The sequence shown here is derived from an EMBL/GenBank/DDBJ whole genome shotgun (WGS) entry which is preliminary data.</text>
</comment>
<dbReference type="Pfam" id="PF07714">
    <property type="entry name" value="PK_Tyr_Ser-Thr"/>
    <property type="match status" value="1"/>
</dbReference>
<keyword evidence="4 16" id="KW-0418">Kinase</keyword>
<feature type="binding site" evidence="9">
    <location>
        <position position="195"/>
    </location>
    <ligand>
        <name>ATP</name>
        <dbReference type="ChEBI" id="CHEBI:30616"/>
    </ligand>
</feature>
<accession>A0ABD2QCL5</accession>
<dbReference type="InterPro" id="IPR017441">
    <property type="entry name" value="Protein_kinase_ATP_BS"/>
</dbReference>
<keyword evidence="10" id="KW-0460">Magnesium</keyword>
<evidence type="ECO:0000259" key="15">
    <source>
        <dbReference type="PROSITE" id="PS50011"/>
    </source>
</evidence>
<keyword evidence="17" id="KW-1185">Reference proteome</keyword>
<evidence type="ECO:0000256" key="14">
    <source>
        <dbReference type="SAM" id="MobiDB-lite"/>
    </source>
</evidence>
<dbReference type="GO" id="GO:0005524">
    <property type="term" value="F:ATP binding"/>
    <property type="evidence" value="ECO:0007669"/>
    <property type="project" value="UniProtKB-UniRule"/>
</dbReference>
<evidence type="ECO:0000256" key="3">
    <source>
        <dbReference type="ARBA" id="ARBA00022741"/>
    </source>
</evidence>
<evidence type="ECO:0000313" key="16">
    <source>
        <dbReference type="EMBL" id="KAL3316957.1"/>
    </source>
</evidence>
<dbReference type="InterPro" id="IPR051681">
    <property type="entry name" value="Ser/Thr_Kinases-Pseudokinases"/>
</dbReference>
<sequence length="367" mass="40747">MANQVALQGSGDSASAASSSYNGSTPSSPYPMGSSSTGGAAQSPISVNYDSALRFDFAAEWDIPIENVTLHEVIGRGTFGTVYRGNWHGEVAVRKLDFAADKDEEPGRVAAFRREVELLHKSRHGNLCLFMGACMKAPDFAILTSFSKGETLFYQLHQRRTGMFANRAINIASQVANGMGYLHAKGILHKDLKTRNIFIEQNSRVLISDYGLFNFVRLCRNRVPTAGSAYLNAPPEWFCSIAPEILRTLNIHHARANEATELPFTIYSDIYAFGTIWYELLTNEFPYKGLPSEAILLQAGKGLKQSMRIPGPKDFKEFLNLCWAYEAQKRPGFSNIVKLLDRMPKLHRSPSYPAKPTTVMTSSHHNA</sequence>
<feature type="domain" description="Protein kinase" evidence="15">
    <location>
        <begin position="68"/>
        <end position="346"/>
    </location>
</feature>
<dbReference type="InterPro" id="IPR011009">
    <property type="entry name" value="Kinase-like_dom_sf"/>
</dbReference>
<gene>
    <name evidence="16" type="primary">KSR2</name>
    <name evidence="16" type="ORF">Ciccas_004392</name>
</gene>
<name>A0ABD2QCL5_9PLAT</name>
<dbReference type="Proteomes" id="UP001626550">
    <property type="component" value="Unassembled WGS sequence"/>
</dbReference>
<evidence type="ECO:0000256" key="4">
    <source>
        <dbReference type="ARBA" id="ARBA00022777"/>
    </source>
</evidence>
<keyword evidence="10" id="KW-0479">Metal-binding</keyword>
<dbReference type="PROSITE" id="PS00107">
    <property type="entry name" value="PROTEIN_KINASE_ATP"/>
    <property type="match status" value="1"/>
</dbReference>